<dbReference type="SMART" id="SM01340">
    <property type="entry name" value="DNA_mis_repair"/>
    <property type="match status" value="1"/>
</dbReference>
<dbReference type="FunFam" id="3.30.565.10:FF:000017">
    <property type="entry name" value="PMS1 homolog 1, mismatch repair system component"/>
    <property type="match status" value="1"/>
</dbReference>
<dbReference type="Gene3D" id="3.30.565.10">
    <property type="entry name" value="Histidine kinase-like ATPase, C-terminal domain"/>
    <property type="match status" value="1"/>
</dbReference>
<dbReference type="GO" id="GO:0140664">
    <property type="term" value="F:ATP-dependent DNA damage sensor activity"/>
    <property type="evidence" value="ECO:0007669"/>
    <property type="project" value="InterPro"/>
</dbReference>
<dbReference type="InterPro" id="IPR013507">
    <property type="entry name" value="DNA_mismatch_S5_2-like"/>
</dbReference>
<dbReference type="PANTHER" id="PTHR10073">
    <property type="entry name" value="DNA MISMATCH REPAIR PROTEIN MLH, PMS, MUTL"/>
    <property type="match status" value="1"/>
</dbReference>
<accession>A0A9Q0AP80</accession>
<dbReference type="GO" id="GO:0061982">
    <property type="term" value="P:meiosis I cell cycle process"/>
    <property type="evidence" value="ECO:0007669"/>
    <property type="project" value="UniProtKB-ARBA"/>
</dbReference>
<dbReference type="PANTHER" id="PTHR10073:SF41">
    <property type="entry name" value="MISMATCH REPAIR PROTEIN, PUTATIVE (AFU_ORTHOLOGUE AFUA_8G05820)-RELATED"/>
    <property type="match status" value="1"/>
</dbReference>
<evidence type="ECO:0000259" key="4">
    <source>
        <dbReference type="SMART" id="SM01340"/>
    </source>
</evidence>
<feature type="compositionally biased region" description="Low complexity" evidence="3">
    <location>
        <begin position="595"/>
        <end position="611"/>
    </location>
</feature>
<dbReference type="NCBIfam" id="TIGR00585">
    <property type="entry name" value="mutl"/>
    <property type="match status" value="1"/>
</dbReference>
<feature type="region of interest" description="Disordered" evidence="3">
    <location>
        <begin position="388"/>
        <end position="415"/>
    </location>
</feature>
<feature type="region of interest" description="Disordered" evidence="3">
    <location>
        <begin position="540"/>
        <end position="701"/>
    </location>
</feature>
<dbReference type="GO" id="GO:0005524">
    <property type="term" value="F:ATP binding"/>
    <property type="evidence" value="ECO:0007669"/>
    <property type="project" value="InterPro"/>
</dbReference>
<sequence length="911" mass="99653">MPISALSSTTIRLLGSPCVITTPVSLVKELLDNAIDAKATSVEVLISPNTVDKVEVRDNGVGIHPDDYDSLGRHGYTSKLEHFDELHNLVGASLGFRGEALASANSVGNLTITTKTPSDPVAAILQIIPKAGGVLKHRSGPAPVGTTVSLTAVFGTLPVREQIMIKDAPKTLDKIKELLRSYAMARPQLKLTFKVLQTPKQAWSYSPRRGAGINEAVLQLIGKDLASQCIEETVSFAGPVSDGAVDSQSGKPGECFVFEAFMLKSDADPSRLPNIKHGYFSVDGRPVTSSKGTMRKITSTYTNYLSSKLGSDGIKEVTGSAFIRLNIKCPKGSYDANIEPSKDEVLFENETSLTGYFEKLCEDTYGPIEGQEKKPAFTRECLASSSLKTPASLQSEGSPRRVLPVEGNQESSVPSKGRILAQTKEQNCSGAGAGAQAIPNDDQQTCLPLSHRNRLGSASTGWTAINIPCLQQRSDTMRGEPEKSPPTEESRFASDMSLDLSQLGGNLGWLRKRDNPFQRTKAKEQSTSIVYNPTQTIEYWPTSTTGSQFESAEDSTVPQQSQPQRLWGEEPTPSMTPEPAILYHHAAPPRDLDVPPSLRNNLLSSNENRSPALVPGGPYRSPLSSPPGPVPRQTNNSRELRGQLPWTPPSSAQRDQEQWGKQRYSKNDQSRNPLKQTTISFDGLERPRKLLPTKHDGTPEETHNLPCAAVFSTAKQHLAEATAISPNRQPALEHPIGNSGVVTQRRTVQNKKIAGLHETDSVPQDDAIADQEPIRTTLPSGDPRAYLLRQQKFMATDVGKGRPRKFRRAQSNLMPLQNTPLESQTYGLMLFFKARIEQFPKSMDHMKIYDKYIVEGDVEDGLDVDLGEARRIEQRLDTVLAGWSERVTGERLDVGSQLSAQLRGQNIEVSV</sequence>
<evidence type="ECO:0000313" key="5">
    <source>
        <dbReference type="EMBL" id="KAI1866543.1"/>
    </source>
</evidence>
<keyword evidence="2" id="KW-0227">DNA damage</keyword>
<dbReference type="InterPro" id="IPR014762">
    <property type="entry name" value="DNA_mismatch_repair_CS"/>
</dbReference>
<feature type="compositionally biased region" description="Polar residues" evidence="3">
    <location>
        <begin position="540"/>
        <end position="564"/>
    </location>
</feature>
<reference evidence="5" key="1">
    <citation type="submission" date="2021-03" db="EMBL/GenBank/DDBJ databases">
        <title>Revisited historic fungal species revealed as producer of novel bioactive compounds through whole genome sequencing and comparative genomics.</title>
        <authorList>
            <person name="Vignolle G.A."/>
            <person name="Hochenegger N."/>
            <person name="Mach R.L."/>
            <person name="Mach-Aigner A.R."/>
            <person name="Javad Rahimi M."/>
            <person name="Salim K.A."/>
            <person name="Chan C.M."/>
            <person name="Lim L.B.L."/>
            <person name="Cai F."/>
            <person name="Druzhinina I.S."/>
            <person name="U'Ren J.M."/>
            <person name="Derntl C."/>
        </authorList>
    </citation>
    <scope>NUCLEOTIDE SEQUENCE</scope>
    <source>
        <strain evidence="5">TUCIM 5799</strain>
    </source>
</reference>
<evidence type="ECO:0000313" key="6">
    <source>
        <dbReference type="Proteomes" id="UP000829685"/>
    </source>
</evidence>
<dbReference type="InterPro" id="IPR002099">
    <property type="entry name" value="MutL/Mlh/PMS"/>
</dbReference>
<dbReference type="GO" id="GO:0006298">
    <property type="term" value="P:mismatch repair"/>
    <property type="evidence" value="ECO:0007669"/>
    <property type="project" value="InterPro"/>
</dbReference>
<feature type="compositionally biased region" description="Polar residues" evidence="3">
    <location>
        <begin position="670"/>
        <end position="680"/>
    </location>
</feature>
<evidence type="ECO:0000256" key="3">
    <source>
        <dbReference type="SAM" id="MobiDB-lite"/>
    </source>
</evidence>
<protein>
    <recommendedName>
        <fullName evidence="4">DNA mismatch repair protein S5 domain-containing protein</fullName>
    </recommendedName>
</protein>
<dbReference type="InterPro" id="IPR036890">
    <property type="entry name" value="HATPase_C_sf"/>
</dbReference>
<evidence type="ECO:0000256" key="1">
    <source>
        <dbReference type="ARBA" id="ARBA00006082"/>
    </source>
</evidence>
<dbReference type="Pfam" id="PF13589">
    <property type="entry name" value="HATPase_c_3"/>
    <property type="match status" value="1"/>
</dbReference>
<dbReference type="AlphaFoldDB" id="A0A9Q0AP80"/>
<dbReference type="GO" id="GO:0032389">
    <property type="term" value="C:MutLalpha complex"/>
    <property type="evidence" value="ECO:0007669"/>
    <property type="project" value="TreeGrafter"/>
</dbReference>
<name>A0A9Q0AP80_9PEZI</name>
<dbReference type="Pfam" id="PF01119">
    <property type="entry name" value="DNA_mis_repair"/>
    <property type="match status" value="1"/>
</dbReference>
<dbReference type="Gene3D" id="3.30.230.10">
    <property type="match status" value="1"/>
</dbReference>
<dbReference type="SUPFAM" id="SSF54211">
    <property type="entry name" value="Ribosomal protein S5 domain 2-like"/>
    <property type="match status" value="1"/>
</dbReference>
<dbReference type="InterPro" id="IPR038973">
    <property type="entry name" value="MutL/Mlh/Pms-like"/>
</dbReference>
<feature type="compositionally biased region" description="Basic and acidic residues" evidence="3">
    <location>
        <begin position="683"/>
        <end position="701"/>
    </location>
</feature>
<dbReference type="PROSITE" id="PS00058">
    <property type="entry name" value="DNA_MISMATCH_REPAIR_1"/>
    <property type="match status" value="1"/>
</dbReference>
<dbReference type="InterPro" id="IPR020568">
    <property type="entry name" value="Ribosomal_Su5_D2-typ_SF"/>
</dbReference>
<dbReference type="SUPFAM" id="SSF55874">
    <property type="entry name" value="ATPase domain of HSP90 chaperone/DNA topoisomerase II/histidine kinase"/>
    <property type="match status" value="1"/>
</dbReference>
<gene>
    <name evidence="5" type="ORF">JX265_007844</name>
</gene>
<dbReference type="InterPro" id="IPR014721">
    <property type="entry name" value="Ribsml_uS5_D2-typ_fold_subgr"/>
</dbReference>
<dbReference type="GO" id="GO:0030983">
    <property type="term" value="F:mismatched DNA binding"/>
    <property type="evidence" value="ECO:0007669"/>
    <property type="project" value="InterPro"/>
</dbReference>
<feature type="compositionally biased region" description="Basic and acidic residues" evidence="3">
    <location>
        <begin position="654"/>
        <end position="669"/>
    </location>
</feature>
<proteinExistence type="inferred from homology"/>
<keyword evidence="6" id="KW-1185">Reference proteome</keyword>
<feature type="compositionally biased region" description="Polar residues" evidence="3">
    <location>
        <begin position="388"/>
        <end position="397"/>
    </location>
</feature>
<organism evidence="5 6">
    <name type="scientific">Neoarthrinium moseri</name>
    <dbReference type="NCBI Taxonomy" id="1658444"/>
    <lineage>
        <taxon>Eukaryota</taxon>
        <taxon>Fungi</taxon>
        <taxon>Dikarya</taxon>
        <taxon>Ascomycota</taxon>
        <taxon>Pezizomycotina</taxon>
        <taxon>Sordariomycetes</taxon>
        <taxon>Xylariomycetidae</taxon>
        <taxon>Amphisphaeriales</taxon>
        <taxon>Apiosporaceae</taxon>
        <taxon>Neoarthrinium</taxon>
    </lineage>
</organism>
<dbReference type="EMBL" id="JAFIMR010000020">
    <property type="protein sequence ID" value="KAI1866543.1"/>
    <property type="molecule type" value="Genomic_DNA"/>
</dbReference>
<comment type="similarity">
    <text evidence="1">Belongs to the DNA mismatch repair MutL/HexB family.</text>
</comment>
<comment type="caution">
    <text evidence="5">The sequence shown here is derived from an EMBL/GenBank/DDBJ whole genome shotgun (WGS) entry which is preliminary data.</text>
</comment>
<dbReference type="Proteomes" id="UP000829685">
    <property type="component" value="Unassembled WGS sequence"/>
</dbReference>
<feature type="domain" description="DNA mismatch repair protein S5" evidence="4">
    <location>
        <begin position="217"/>
        <end position="366"/>
    </location>
</feature>
<dbReference type="GO" id="GO:0016887">
    <property type="term" value="F:ATP hydrolysis activity"/>
    <property type="evidence" value="ECO:0007669"/>
    <property type="project" value="InterPro"/>
</dbReference>
<evidence type="ECO:0000256" key="2">
    <source>
        <dbReference type="ARBA" id="ARBA00022763"/>
    </source>
</evidence>